<reference evidence="1 2" key="1">
    <citation type="submission" date="2019-04" db="EMBL/GenBank/DDBJ databases">
        <title>Friends and foes A comparative genomics study of 23 Aspergillus species from section Flavi.</title>
        <authorList>
            <consortium name="DOE Joint Genome Institute"/>
            <person name="Kjaerbolling I."/>
            <person name="Vesth T."/>
            <person name="Frisvad J.C."/>
            <person name="Nybo J.L."/>
            <person name="Theobald S."/>
            <person name="Kildgaard S."/>
            <person name="Isbrandt T."/>
            <person name="Kuo A."/>
            <person name="Sato A."/>
            <person name="Lyhne E.K."/>
            <person name="Kogle M.E."/>
            <person name="Wiebenga A."/>
            <person name="Kun R.S."/>
            <person name="Lubbers R.J."/>
            <person name="Makela M.R."/>
            <person name="Barry K."/>
            <person name="Chovatia M."/>
            <person name="Clum A."/>
            <person name="Daum C."/>
            <person name="Haridas S."/>
            <person name="He G."/>
            <person name="LaButti K."/>
            <person name="Lipzen A."/>
            <person name="Mondo S."/>
            <person name="Riley R."/>
            <person name="Salamov A."/>
            <person name="Simmons B.A."/>
            <person name="Magnuson J.K."/>
            <person name="Henrissat B."/>
            <person name="Mortensen U.H."/>
            <person name="Larsen T.O."/>
            <person name="Devries R.P."/>
            <person name="Grigoriev I.V."/>
            <person name="Machida M."/>
            <person name="Baker S.E."/>
            <person name="Andersen M.R."/>
        </authorList>
    </citation>
    <scope>NUCLEOTIDE SEQUENCE [LARGE SCALE GENOMIC DNA]</scope>
    <source>
        <strain evidence="1 2">CBS 117626</strain>
    </source>
</reference>
<accession>A0A5N6V6H7</accession>
<evidence type="ECO:0000313" key="2">
    <source>
        <dbReference type="Proteomes" id="UP000326950"/>
    </source>
</evidence>
<protein>
    <submittedName>
        <fullName evidence="1">Uncharacterized protein</fullName>
    </submittedName>
</protein>
<keyword evidence="2" id="KW-1185">Reference proteome</keyword>
<dbReference type="Proteomes" id="UP000326950">
    <property type="component" value="Unassembled WGS sequence"/>
</dbReference>
<name>A0A5N6V6H7_ASPTM</name>
<dbReference type="EMBL" id="ML738595">
    <property type="protein sequence ID" value="KAE8166250.1"/>
    <property type="molecule type" value="Genomic_DNA"/>
</dbReference>
<evidence type="ECO:0000313" key="1">
    <source>
        <dbReference type="EMBL" id="KAE8166250.1"/>
    </source>
</evidence>
<proteinExistence type="predicted"/>
<dbReference type="AlphaFoldDB" id="A0A5N6V6H7"/>
<organism evidence="1 2">
    <name type="scientific">Aspergillus tamarii</name>
    <dbReference type="NCBI Taxonomy" id="41984"/>
    <lineage>
        <taxon>Eukaryota</taxon>
        <taxon>Fungi</taxon>
        <taxon>Dikarya</taxon>
        <taxon>Ascomycota</taxon>
        <taxon>Pezizomycotina</taxon>
        <taxon>Eurotiomycetes</taxon>
        <taxon>Eurotiomycetidae</taxon>
        <taxon>Eurotiales</taxon>
        <taxon>Aspergillaceae</taxon>
        <taxon>Aspergillus</taxon>
        <taxon>Aspergillus subgen. Circumdati</taxon>
    </lineage>
</organism>
<gene>
    <name evidence="1" type="ORF">BDV40DRAFT_256287</name>
</gene>
<sequence>MALTSSQSCPRNRCYRRWMRSLLQRRRKPRYDKHSTHPPVSSFMGEAFFCFPICLCSFSFSFSVRTYPVHV</sequence>